<protein>
    <submittedName>
        <fullName evidence="1">Uncharacterized protein</fullName>
    </submittedName>
</protein>
<dbReference type="VEuPathDB" id="MicrosporidiaDB:A0H76_701"/>
<evidence type="ECO:0000313" key="1">
    <source>
        <dbReference type="EMBL" id="ORD95596.1"/>
    </source>
</evidence>
<gene>
    <name evidence="1" type="ORF">A0H76_701</name>
</gene>
<dbReference type="AlphaFoldDB" id="A0A1X0Q756"/>
<comment type="caution">
    <text evidence="1">The sequence shown here is derived from an EMBL/GenBank/DDBJ whole genome shotgun (WGS) entry which is preliminary data.</text>
</comment>
<name>A0A1X0Q756_9MICR</name>
<sequence>MFLKYFLKQNFKLISFLFFIKVSITEIKKKRCFYNNYIKAQLLFHIIANLVSPTHFQLVCVTLVLQINQKLRIVHCKVFLEVFIDPTITPLAIRMNMNT</sequence>
<organism evidence="1 2">
    <name type="scientific">Hepatospora eriocheir</name>
    <dbReference type="NCBI Taxonomy" id="1081669"/>
    <lineage>
        <taxon>Eukaryota</taxon>
        <taxon>Fungi</taxon>
        <taxon>Fungi incertae sedis</taxon>
        <taxon>Microsporidia</taxon>
        <taxon>Hepatosporidae</taxon>
        <taxon>Hepatospora</taxon>
    </lineage>
</organism>
<dbReference type="Proteomes" id="UP000192501">
    <property type="component" value="Unassembled WGS sequence"/>
</dbReference>
<evidence type="ECO:0000313" key="2">
    <source>
        <dbReference type="Proteomes" id="UP000192501"/>
    </source>
</evidence>
<dbReference type="EMBL" id="LTAI01001325">
    <property type="protein sequence ID" value="ORD95596.1"/>
    <property type="molecule type" value="Genomic_DNA"/>
</dbReference>
<accession>A0A1X0Q756</accession>
<proteinExistence type="predicted"/>
<reference evidence="1 2" key="1">
    <citation type="journal article" date="2017" name="Environ. Microbiol.">
        <title>Decay of the glycolytic pathway and adaptation to intranuclear parasitism within Enterocytozoonidae microsporidia.</title>
        <authorList>
            <person name="Wiredu Boakye D."/>
            <person name="Jaroenlak P."/>
            <person name="Prachumwat A."/>
            <person name="Williams T.A."/>
            <person name="Bateman K.S."/>
            <person name="Itsathitphaisarn O."/>
            <person name="Sritunyalucksana K."/>
            <person name="Paszkiewicz K.H."/>
            <person name="Moore K.A."/>
            <person name="Stentiford G.D."/>
            <person name="Williams B.A."/>
        </authorList>
    </citation>
    <scope>NUCLEOTIDE SEQUENCE [LARGE SCALE GENOMIC DNA]</scope>
    <source>
        <strain evidence="2">canceri</strain>
    </source>
</reference>